<dbReference type="RefSeq" id="WP_146296232.1">
    <property type="nucleotide sequence ID" value="NZ_CP042326.1"/>
</dbReference>
<keyword evidence="5" id="KW-0592">Phosphate transport</keyword>
<gene>
    <name evidence="12" type="primary">pstA</name>
    <name evidence="12" type="ORF">FRE64_11165</name>
</gene>
<feature type="transmembrane region" description="Helical" evidence="9">
    <location>
        <begin position="30"/>
        <end position="55"/>
    </location>
</feature>
<dbReference type="InterPro" id="IPR005672">
    <property type="entry name" value="Phosphate_PstA"/>
</dbReference>
<keyword evidence="13" id="KW-1185">Reference proteome</keyword>
<feature type="transmembrane region" description="Helical" evidence="9">
    <location>
        <begin position="85"/>
        <end position="114"/>
    </location>
</feature>
<feature type="region of interest" description="Disordered" evidence="10">
    <location>
        <begin position="1"/>
        <end position="22"/>
    </location>
</feature>
<dbReference type="KEGG" id="enn:FRE64_11165"/>
<evidence type="ECO:0000313" key="12">
    <source>
        <dbReference type="EMBL" id="QDZ40464.1"/>
    </source>
</evidence>
<evidence type="ECO:0000256" key="10">
    <source>
        <dbReference type="SAM" id="MobiDB-lite"/>
    </source>
</evidence>
<comment type="subcellular location">
    <subcellularLocation>
        <location evidence="1 9">Cell membrane</location>
        <topology evidence="1 9">Multi-pass membrane protein</topology>
    </subcellularLocation>
</comment>
<dbReference type="EMBL" id="CP042326">
    <property type="protein sequence ID" value="QDZ40464.1"/>
    <property type="molecule type" value="Genomic_DNA"/>
</dbReference>
<protein>
    <recommendedName>
        <fullName evidence="9">Phosphate transport system permease protein PstA</fullName>
    </recommendedName>
</protein>
<dbReference type="Proteomes" id="UP000318453">
    <property type="component" value="Chromosome"/>
</dbReference>
<dbReference type="InterPro" id="IPR000515">
    <property type="entry name" value="MetI-like"/>
</dbReference>
<dbReference type="NCBIfam" id="TIGR00974">
    <property type="entry name" value="3a0107s02c"/>
    <property type="match status" value="1"/>
</dbReference>
<dbReference type="GO" id="GO:0005886">
    <property type="term" value="C:plasma membrane"/>
    <property type="evidence" value="ECO:0007669"/>
    <property type="project" value="UniProtKB-SubCell"/>
</dbReference>
<organism evidence="12 13">
    <name type="scientific">Euhalothece natronophila Z-M001</name>
    <dbReference type="NCBI Taxonomy" id="522448"/>
    <lineage>
        <taxon>Bacteria</taxon>
        <taxon>Bacillati</taxon>
        <taxon>Cyanobacteriota</taxon>
        <taxon>Cyanophyceae</taxon>
        <taxon>Oscillatoriophycideae</taxon>
        <taxon>Chroococcales</taxon>
        <taxon>Halothecacae</taxon>
        <taxon>Halothece cluster</taxon>
        <taxon>Euhalothece</taxon>
    </lineage>
</organism>
<keyword evidence="6 9" id="KW-0812">Transmembrane</keyword>
<dbReference type="PANTHER" id="PTHR42922:SF1">
    <property type="entry name" value="PHOSPHATE TRANSPORT SYSTEM PERMEASE PROTEIN PSTA"/>
    <property type="match status" value="1"/>
</dbReference>
<dbReference type="PROSITE" id="PS50928">
    <property type="entry name" value="ABC_TM1"/>
    <property type="match status" value="1"/>
</dbReference>
<comment type="similarity">
    <text evidence="2 9">Belongs to the binding-protein-dependent transport system permease family. CysTW subfamily.</text>
</comment>
<evidence type="ECO:0000256" key="5">
    <source>
        <dbReference type="ARBA" id="ARBA00022592"/>
    </source>
</evidence>
<evidence type="ECO:0000256" key="3">
    <source>
        <dbReference type="ARBA" id="ARBA00022448"/>
    </source>
</evidence>
<feature type="transmembrane region" description="Helical" evidence="9">
    <location>
        <begin position="156"/>
        <end position="175"/>
    </location>
</feature>
<dbReference type="GO" id="GO:0035435">
    <property type="term" value="P:phosphate ion transmembrane transport"/>
    <property type="evidence" value="ECO:0007669"/>
    <property type="project" value="InterPro"/>
</dbReference>
<accession>A0A5B8NN55</accession>
<keyword evidence="8 9" id="KW-0472">Membrane</keyword>
<dbReference type="AlphaFoldDB" id="A0A5B8NN55"/>
<keyword evidence="7 9" id="KW-1133">Transmembrane helix</keyword>
<dbReference type="OrthoDB" id="9807065at2"/>
<dbReference type="SUPFAM" id="SSF161098">
    <property type="entry name" value="MetI-like"/>
    <property type="match status" value="1"/>
</dbReference>
<keyword evidence="4 9" id="KW-1003">Cell membrane</keyword>
<evidence type="ECO:0000256" key="9">
    <source>
        <dbReference type="RuleBase" id="RU363043"/>
    </source>
</evidence>
<dbReference type="InterPro" id="IPR051408">
    <property type="entry name" value="Phosphate_transprt_permease"/>
</dbReference>
<dbReference type="CDD" id="cd06261">
    <property type="entry name" value="TM_PBP2"/>
    <property type="match status" value="1"/>
</dbReference>
<evidence type="ECO:0000256" key="6">
    <source>
        <dbReference type="ARBA" id="ARBA00022692"/>
    </source>
</evidence>
<feature type="transmembrane region" description="Helical" evidence="9">
    <location>
        <begin position="126"/>
        <end position="150"/>
    </location>
</feature>
<dbReference type="GO" id="GO:0005315">
    <property type="term" value="F:phosphate transmembrane transporter activity"/>
    <property type="evidence" value="ECO:0007669"/>
    <property type="project" value="InterPro"/>
</dbReference>
<evidence type="ECO:0000256" key="2">
    <source>
        <dbReference type="ARBA" id="ARBA00007069"/>
    </source>
</evidence>
<evidence type="ECO:0000259" key="11">
    <source>
        <dbReference type="PROSITE" id="PS50928"/>
    </source>
</evidence>
<evidence type="ECO:0000256" key="8">
    <source>
        <dbReference type="ARBA" id="ARBA00023136"/>
    </source>
</evidence>
<evidence type="ECO:0000256" key="4">
    <source>
        <dbReference type="ARBA" id="ARBA00022475"/>
    </source>
</evidence>
<proteinExistence type="inferred from homology"/>
<evidence type="ECO:0000256" key="1">
    <source>
        <dbReference type="ARBA" id="ARBA00004651"/>
    </source>
</evidence>
<dbReference type="InterPro" id="IPR035906">
    <property type="entry name" value="MetI-like_sf"/>
</dbReference>
<dbReference type="Gene3D" id="1.10.3720.10">
    <property type="entry name" value="MetI-like"/>
    <property type="match status" value="1"/>
</dbReference>
<name>A0A5B8NN55_9CHRO</name>
<feature type="transmembrane region" description="Helical" evidence="9">
    <location>
        <begin position="273"/>
        <end position="295"/>
    </location>
</feature>
<sequence length="301" mass="32316">MAKRNRKPSLASEGDNFDISNQKMNPQRRITGNVLTILSMVFAAAIVAPLLWVLFSVFERGVDALVFPDIFTKLPPPPGLAEGGFGHAIVGTLMVLGVAISIAVPVGVLAAIYLAEFGRGTRLAYFVKFSANVLSGIPAIMCGLFAYSIVVRRFGSFSAFSGGVALAVLMLPYIIRATEEALLLVPNEMRLAARGIGATQFQTITQIVLPAALTSIVTGVVLATARAAGEAAPLLFTAFNNTYWSTSVWEPTATMPVLIYFFSIMPYQASQSLAWAASLVLLAMVMTFSILARLLTRKKKF</sequence>
<evidence type="ECO:0000313" key="13">
    <source>
        <dbReference type="Proteomes" id="UP000318453"/>
    </source>
</evidence>
<comment type="caution">
    <text evidence="9">Lacks conserved residue(s) required for the propagation of feature annotation.</text>
</comment>
<dbReference type="Pfam" id="PF00528">
    <property type="entry name" value="BPD_transp_1"/>
    <property type="match status" value="1"/>
</dbReference>
<dbReference type="PANTHER" id="PTHR42922">
    <property type="entry name" value="PHOSPHATE TRANSPORT SYSTEM PERMEASE PROTEIN PSTA"/>
    <property type="match status" value="1"/>
</dbReference>
<evidence type="ECO:0000256" key="7">
    <source>
        <dbReference type="ARBA" id="ARBA00022989"/>
    </source>
</evidence>
<reference evidence="12" key="1">
    <citation type="submission" date="2019-08" db="EMBL/GenBank/DDBJ databases">
        <title>Carotenoids and Carotenoid Binding Proteins in the Halophilic Cyanobacterium Euhalothece sp. ZM00.</title>
        <authorList>
            <person name="Cho S.M."/>
            <person name="Song J.Y."/>
            <person name="Park Y.-I."/>
        </authorList>
    </citation>
    <scope>NUCLEOTIDE SEQUENCE [LARGE SCALE GENOMIC DNA]</scope>
    <source>
        <strain evidence="12">Z-M001</strain>
    </source>
</reference>
<keyword evidence="3" id="KW-0813">Transport</keyword>
<feature type="domain" description="ABC transmembrane type-1" evidence="11">
    <location>
        <begin position="89"/>
        <end position="292"/>
    </location>
</feature>